<sequence length="626" mass="65935">MYYPFRHDTNFKESSLNSSASTLLDSGTSGRPFASSFSGQSSTTPVFNHGGSIQGFSNVQGSYNMQTLPSSLSSRNAGLGGSSSGVHQPTGGLPSGRFASSNLPIGLSQLSQSSLHGHNSMSNRAGLNVVGNHPLSSGMNGAGVSGPGMSPNTVTLGNRGSMTGLGGVQMGGGSGPRVQASVGNMAGAGAGSNLNRSLSSGGGLGVPSLSSSRMNLGPIPSGGGLGGGGPASGRAMSPMLQQSVNTTYSPSGDLLAMISRAGQMASANGQLGNLGLGSDGSQNDGAAFDINDFPVLSNRQSSGGGLQNPLAAFRKQGVNSLGQQNQEFSIQNEDFPALPGFKGGNGDLTSEMHHKERQHENSMGLMPPQHFGMHSSGQPGATGSQISLGLRSGSPAVVGSGGLGSYDLMHQYEHHQQPHFRLGAHPQQLTAVGQPSRELGMRPLQDMDRFGLLGLLSVIRMTEPDLTTLALGTDLTTLGLNLNSRENLYKTFASPWAEGPVKGDPEFTLPACYIQQQAPRLQPGNFGRLPQEVLFYIFYSMPKDEAQLYAANELSNRGWFFHKAQHMWLTRVPNVEPLVKTNNYERGSYIFFDQNNWETTRKENFVLHYDMLEKAPQLPPPPPAQS</sequence>
<dbReference type="STRING" id="88036.D8T9D9"/>
<dbReference type="Pfam" id="PF04153">
    <property type="entry name" value="NOT2_3_5_C"/>
    <property type="match status" value="1"/>
</dbReference>
<dbReference type="KEGG" id="smo:SELMODRAFT_430429"/>
<proteinExistence type="inferred from homology"/>
<keyword evidence="3" id="KW-0804">Transcription</keyword>
<evidence type="ECO:0000256" key="2">
    <source>
        <dbReference type="ARBA" id="ARBA00023015"/>
    </source>
</evidence>
<evidence type="ECO:0000259" key="5">
    <source>
        <dbReference type="Pfam" id="PF04153"/>
    </source>
</evidence>
<dbReference type="InParanoid" id="D8T9D9"/>
<keyword evidence="2" id="KW-0805">Transcription regulation</keyword>
<reference evidence="6 7" key="1">
    <citation type="journal article" date="2011" name="Science">
        <title>The Selaginella genome identifies genetic changes associated with the evolution of vascular plants.</title>
        <authorList>
            <person name="Banks J.A."/>
            <person name="Nishiyama T."/>
            <person name="Hasebe M."/>
            <person name="Bowman J.L."/>
            <person name="Gribskov M."/>
            <person name="dePamphilis C."/>
            <person name="Albert V.A."/>
            <person name="Aono N."/>
            <person name="Aoyama T."/>
            <person name="Ambrose B.A."/>
            <person name="Ashton N.W."/>
            <person name="Axtell M.J."/>
            <person name="Barker E."/>
            <person name="Barker M.S."/>
            <person name="Bennetzen J.L."/>
            <person name="Bonawitz N.D."/>
            <person name="Chapple C."/>
            <person name="Cheng C."/>
            <person name="Correa L.G."/>
            <person name="Dacre M."/>
            <person name="DeBarry J."/>
            <person name="Dreyer I."/>
            <person name="Elias M."/>
            <person name="Engstrom E.M."/>
            <person name="Estelle M."/>
            <person name="Feng L."/>
            <person name="Finet C."/>
            <person name="Floyd S.K."/>
            <person name="Frommer W.B."/>
            <person name="Fujita T."/>
            <person name="Gramzow L."/>
            <person name="Gutensohn M."/>
            <person name="Harholt J."/>
            <person name="Hattori M."/>
            <person name="Heyl A."/>
            <person name="Hirai T."/>
            <person name="Hiwatashi Y."/>
            <person name="Ishikawa M."/>
            <person name="Iwata M."/>
            <person name="Karol K.G."/>
            <person name="Koehler B."/>
            <person name="Kolukisaoglu U."/>
            <person name="Kubo M."/>
            <person name="Kurata T."/>
            <person name="Lalonde S."/>
            <person name="Li K."/>
            <person name="Li Y."/>
            <person name="Litt A."/>
            <person name="Lyons E."/>
            <person name="Manning G."/>
            <person name="Maruyama T."/>
            <person name="Michael T.P."/>
            <person name="Mikami K."/>
            <person name="Miyazaki S."/>
            <person name="Morinaga S."/>
            <person name="Murata T."/>
            <person name="Mueller-Roeber B."/>
            <person name="Nelson D.R."/>
            <person name="Obara M."/>
            <person name="Oguri Y."/>
            <person name="Olmstead R.G."/>
            <person name="Onodera N."/>
            <person name="Petersen B.L."/>
            <person name="Pils B."/>
            <person name="Prigge M."/>
            <person name="Rensing S.A."/>
            <person name="Riano-Pachon D.M."/>
            <person name="Roberts A.W."/>
            <person name="Sato Y."/>
            <person name="Scheller H.V."/>
            <person name="Schulz B."/>
            <person name="Schulz C."/>
            <person name="Shakirov E.V."/>
            <person name="Shibagaki N."/>
            <person name="Shinohara N."/>
            <person name="Shippen D.E."/>
            <person name="Soerensen I."/>
            <person name="Sotooka R."/>
            <person name="Sugimoto N."/>
            <person name="Sugita M."/>
            <person name="Sumikawa N."/>
            <person name="Tanurdzic M."/>
            <person name="Theissen G."/>
            <person name="Ulvskov P."/>
            <person name="Wakazuki S."/>
            <person name="Weng J.K."/>
            <person name="Willats W.W."/>
            <person name="Wipf D."/>
            <person name="Wolf P.G."/>
            <person name="Yang L."/>
            <person name="Zimmer A.D."/>
            <person name="Zhu Q."/>
            <person name="Mitros T."/>
            <person name="Hellsten U."/>
            <person name="Loque D."/>
            <person name="Otillar R."/>
            <person name="Salamov A."/>
            <person name="Schmutz J."/>
            <person name="Shapiro H."/>
            <person name="Lindquist E."/>
            <person name="Lucas S."/>
            <person name="Rokhsar D."/>
            <person name="Grigoriev I.V."/>
        </authorList>
    </citation>
    <scope>NUCLEOTIDE SEQUENCE [LARGE SCALE GENOMIC DNA]</scope>
</reference>
<evidence type="ECO:0000313" key="6">
    <source>
        <dbReference type="EMBL" id="EFJ06690.1"/>
    </source>
</evidence>
<comment type="similarity">
    <text evidence="1">Belongs to the CNOT2/3/5 family.</text>
</comment>
<feature type="region of interest" description="Disordered" evidence="4">
    <location>
        <begin position="67"/>
        <end position="100"/>
    </location>
</feature>
<dbReference type="PANTHER" id="PTHR23326">
    <property type="entry name" value="CCR4 NOT-RELATED"/>
    <property type="match status" value="1"/>
</dbReference>
<dbReference type="InterPro" id="IPR040168">
    <property type="entry name" value="Not2/3/5"/>
</dbReference>
<dbReference type="eggNOG" id="KOG2151">
    <property type="taxonomic scope" value="Eukaryota"/>
</dbReference>
<dbReference type="InterPro" id="IPR007282">
    <property type="entry name" value="NOT2/3/5_C"/>
</dbReference>
<protein>
    <recommendedName>
        <fullName evidence="5">NOT2/NOT3/NOT5 C-terminal domain-containing protein</fullName>
    </recommendedName>
</protein>
<evidence type="ECO:0000256" key="3">
    <source>
        <dbReference type="ARBA" id="ARBA00023163"/>
    </source>
</evidence>
<evidence type="ECO:0000256" key="1">
    <source>
        <dbReference type="ARBA" id="ARBA00007682"/>
    </source>
</evidence>
<dbReference type="InterPro" id="IPR038635">
    <property type="entry name" value="CCR4-NOT_su2/3/5_C_sf"/>
</dbReference>
<dbReference type="EMBL" id="GL377695">
    <property type="protein sequence ID" value="EFJ06690.1"/>
    <property type="molecule type" value="Genomic_DNA"/>
</dbReference>
<feature type="domain" description="NOT2/NOT3/NOT5 C-terminal" evidence="5">
    <location>
        <begin position="489"/>
        <end position="612"/>
    </location>
</feature>
<accession>D8T9D9</accession>
<feature type="compositionally biased region" description="Polar residues" evidence="4">
    <location>
        <begin position="12"/>
        <end position="41"/>
    </location>
</feature>
<dbReference type="Proteomes" id="UP000001514">
    <property type="component" value="Unassembled WGS sequence"/>
</dbReference>
<dbReference type="AlphaFoldDB" id="D8T9D9"/>
<dbReference type="Gene3D" id="2.30.30.1020">
    <property type="entry name" value="CCR4-NOT complex subunit 2/3/5, C-terminal domain"/>
    <property type="match status" value="1"/>
</dbReference>
<dbReference type="GO" id="GO:0000289">
    <property type="term" value="P:nuclear-transcribed mRNA poly(A) tail shortening"/>
    <property type="evidence" value="ECO:0000318"/>
    <property type="project" value="GO_Central"/>
</dbReference>
<dbReference type="GO" id="GO:0000932">
    <property type="term" value="C:P-body"/>
    <property type="evidence" value="ECO:0000318"/>
    <property type="project" value="GO_Central"/>
</dbReference>
<feature type="region of interest" description="Disordered" evidence="4">
    <location>
        <begin position="1"/>
        <end position="41"/>
    </location>
</feature>
<dbReference type="GO" id="GO:0006355">
    <property type="term" value="P:regulation of DNA-templated transcription"/>
    <property type="evidence" value="ECO:0007669"/>
    <property type="project" value="InterPro"/>
</dbReference>
<feature type="compositionally biased region" description="Basic and acidic residues" evidence="4">
    <location>
        <begin position="1"/>
        <end position="11"/>
    </location>
</feature>
<dbReference type="FunCoup" id="D8T9D9">
    <property type="interactions" value="4791"/>
</dbReference>
<organism evidence="7">
    <name type="scientific">Selaginella moellendorffii</name>
    <name type="common">Spikemoss</name>
    <dbReference type="NCBI Taxonomy" id="88036"/>
    <lineage>
        <taxon>Eukaryota</taxon>
        <taxon>Viridiplantae</taxon>
        <taxon>Streptophyta</taxon>
        <taxon>Embryophyta</taxon>
        <taxon>Tracheophyta</taxon>
        <taxon>Lycopodiopsida</taxon>
        <taxon>Selaginellales</taxon>
        <taxon>Selaginellaceae</taxon>
        <taxon>Selaginella</taxon>
    </lineage>
</organism>
<evidence type="ECO:0000313" key="7">
    <source>
        <dbReference type="Proteomes" id="UP000001514"/>
    </source>
</evidence>
<dbReference type="GO" id="GO:0030015">
    <property type="term" value="C:CCR4-NOT core complex"/>
    <property type="evidence" value="ECO:0000318"/>
    <property type="project" value="GO_Central"/>
</dbReference>
<evidence type="ECO:0000256" key="4">
    <source>
        <dbReference type="SAM" id="MobiDB-lite"/>
    </source>
</evidence>
<dbReference type="HOGENOM" id="CLU_016147_2_0_1"/>
<feature type="region of interest" description="Disordered" evidence="4">
    <location>
        <begin position="114"/>
        <end position="156"/>
    </location>
</feature>
<dbReference type="OMA" id="FTAPQCY"/>
<feature type="compositionally biased region" description="Polar residues" evidence="4">
    <location>
        <begin position="67"/>
        <end position="76"/>
    </location>
</feature>
<dbReference type="Gramene" id="EFJ06690">
    <property type="protein sequence ID" value="EFJ06690"/>
    <property type="gene ID" value="SELMODRAFT_430429"/>
</dbReference>
<keyword evidence="7" id="KW-1185">Reference proteome</keyword>
<feature type="compositionally biased region" description="Polar residues" evidence="4">
    <location>
        <begin position="116"/>
        <end position="125"/>
    </location>
</feature>
<name>D8T9D9_SELML</name>
<gene>
    <name evidence="6" type="ORF">SELMODRAFT_430429</name>
</gene>